<name>A0AAE8XCX4_9CAUD</name>
<sequence>MADCPGCNLPMIEGQVFNGLLKCHWDCQNKVRADMGDTAADAMIQSRINQRLAMDNILPSHPLFTRLGGKV</sequence>
<dbReference type="EMBL" id="OK040171">
    <property type="protein sequence ID" value="UAV84626.1"/>
    <property type="molecule type" value="Genomic_DNA"/>
</dbReference>
<reference evidence="1" key="1">
    <citation type="submission" date="2021-09" db="EMBL/GenBank/DDBJ databases">
        <authorList>
            <person name="Liu Y."/>
        </authorList>
    </citation>
    <scope>NUCLEOTIDE SEQUENCE</scope>
</reference>
<evidence type="ECO:0000313" key="2">
    <source>
        <dbReference type="Proteomes" id="UP000827914"/>
    </source>
</evidence>
<keyword evidence="2" id="KW-1185">Reference proteome</keyword>
<evidence type="ECO:0000313" key="1">
    <source>
        <dbReference type="EMBL" id="UAV84626.1"/>
    </source>
</evidence>
<organism evidence="1 2">
    <name type="scientific">Pseudomonas phage PHB09</name>
    <dbReference type="NCBI Taxonomy" id="2867265"/>
    <lineage>
        <taxon>Viruses</taxon>
        <taxon>Duplodnaviria</taxon>
        <taxon>Heunggongvirae</taxon>
        <taxon>Uroviricota</taxon>
        <taxon>Caudoviricetes</taxon>
        <taxon>Vandenendeviridae</taxon>
        <taxon>Gorskivirinae</taxon>
        <taxon>Dilongvirus</taxon>
        <taxon>Dilongvirus PHB09</taxon>
    </lineage>
</organism>
<gene>
    <name evidence="1" type="ORF">PHB09_131</name>
</gene>
<accession>A0AAE8XCX4</accession>
<protein>
    <submittedName>
        <fullName evidence="1">Uncharacterized protein</fullName>
    </submittedName>
</protein>
<dbReference type="Proteomes" id="UP000827914">
    <property type="component" value="Segment"/>
</dbReference>
<proteinExistence type="predicted"/>